<dbReference type="AlphaFoldDB" id="A0A443NE45"/>
<organism evidence="1 2">
    <name type="scientific">Cinnamomum micranthum f. kanehirae</name>
    <dbReference type="NCBI Taxonomy" id="337451"/>
    <lineage>
        <taxon>Eukaryota</taxon>
        <taxon>Viridiplantae</taxon>
        <taxon>Streptophyta</taxon>
        <taxon>Embryophyta</taxon>
        <taxon>Tracheophyta</taxon>
        <taxon>Spermatophyta</taxon>
        <taxon>Magnoliopsida</taxon>
        <taxon>Magnoliidae</taxon>
        <taxon>Laurales</taxon>
        <taxon>Lauraceae</taxon>
        <taxon>Cinnamomum</taxon>
    </lineage>
</organism>
<name>A0A443NE45_9MAGN</name>
<gene>
    <name evidence="1" type="ORF">CKAN_00525200</name>
</gene>
<reference evidence="1 2" key="1">
    <citation type="journal article" date="2019" name="Nat. Plants">
        <title>Stout camphor tree genome fills gaps in understanding of flowering plant genome evolution.</title>
        <authorList>
            <person name="Chaw S.M."/>
            <person name="Liu Y.C."/>
            <person name="Wu Y.W."/>
            <person name="Wang H.Y."/>
            <person name="Lin C.I."/>
            <person name="Wu C.S."/>
            <person name="Ke H.M."/>
            <person name="Chang L.Y."/>
            <person name="Hsu C.Y."/>
            <person name="Yang H.T."/>
            <person name="Sudianto E."/>
            <person name="Hsu M.H."/>
            <person name="Wu K.P."/>
            <person name="Wang L.N."/>
            <person name="Leebens-Mack J.H."/>
            <person name="Tsai I.J."/>
        </authorList>
    </citation>
    <scope>NUCLEOTIDE SEQUENCE [LARGE SCALE GENOMIC DNA]</scope>
    <source>
        <strain evidence="2">cv. Chaw 1501</strain>
        <tissue evidence="1">Young leaves</tissue>
    </source>
</reference>
<accession>A0A443NE45</accession>
<keyword evidence="2" id="KW-1185">Reference proteome</keyword>
<proteinExistence type="predicted"/>
<dbReference type="Proteomes" id="UP000283530">
    <property type="component" value="Unassembled WGS sequence"/>
</dbReference>
<dbReference type="EMBL" id="QPKB01000002">
    <property type="protein sequence ID" value="RWR76793.1"/>
    <property type="molecule type" value="Genomic_DNA"/>
</dbReference>
<protein>
    <submittedName>
        <fullName evidence="1">Uncharacterized protein</fullName>
    </submittedName>
</protein>
<comment type="caution">
    <text evidence="1">The sequence shown here is derived from an EMBL/GenBank/DDBJ whole genome shotgun (WGS) entry which is preliminary data.</text>
</comment>
<sequence length="133" mass="15517">MSLCLSCCGLESKFGSLESEAYIRLSSCKFETPLNSLSLLSLEFKRPNKARNQIASTSSRRRIRIQSSEQASKIGKKNGNYYEASEFYEERTLDDLDEELPSKWELFVKAIYPNFFHQLNRWTKIWESLQKNS</sequence>
<evidence type="ECO:0000313" key="1">
    <source>
        <dbReference type="EMBL" id="RWR76793.1"/>
    </source>
</evidence>
<evidence type="ECO:0000313" key="2">
    <source>
        <dbReference type="Proteomes" id="UP000283530"/>
    </source>
</evidence>